<name>A0A1X2IYG8_9FUNG</name>
<dbReference type="EMBL" id="MCGE01000002">
    <property type="protein sequence ID" value="ORZ24345.1"/>
    <property type="molecule type" value="Genomic_DNA"/>
</dbReference>
<organism evidence="2 3">
    <name type="scientific">Absidia repens</name>
    <dbReference type="NCBI Taxonomy" id="90262"/>
    <lineage>
        <taxon>Eukaryota</taxon>
        <taxon>Fungi</taxon>
        <taxon>Fungi incertae sedis</taxon>
        <taxon>Mucoromycota</taxon>
        <taxon>Mucoromycotina</taxon>
        <taxon>Mucoromycetes</taxon>
        <taxon>Mucorales</taxon>
        <taxon>Cunninghamellaceae</taxon>
        <taxon>Absidia</taxon>
    </lineage>
</organism>
<protein>
    <submittedName>
        <fullName evidence="2">Uncharacterized protein</fullName>
    </submittedName>
</protein>
<proteinExistence type="predicted"/>
<feature type="region of interest" description="Disordered" evidence="1">
    <location>
        <begin position="375"/>
        <end position="465"/>
    </location>
</feature>
<evidence type="ECO:0000256" key="1">
    <source>
        <dbReference type="SAM" id="MobiDB-lite"/>
    </source>
</evidence>
<gene>
    <name evidence="2" type="ORF">BCR42DRAFT_89352</name>
</gene>
<feature type="compositionally biased region" description="Polar residues" evidence="1">
    <location>
        <begin position="185"/>
        <end position="222"/>
    </location>
</feature>
<feature type="compositionally biased region" description="Polar residues" evidence="1">
    <location>
        <begin position="403"/>
        <end position="438"/>
    </location>
</feature>
<feature type="region of interest" description="Disordered" evidence="1">
    <location>
        <begin position="182"/>
        <end position="258"/>
    </location>
</feature>
<feature type="compositionally biased region" description="Polar residues" evidence="1">
    <location>
        <begin position="113"/>
        <end position="128"/>
    </location>
</feature>
<dbReference type="Proteomes" id="UP000193560">
    <property type="component" value="Unassembled WGS sequence"/>
</dbReference>
<dbReference type="AlphaFoldDB" id="A0A1X2IYG8"/>
<dbReference type="OrthoDB" id="2291087at2759"/>
<feature type="region of interest" description="Disordered" evidence="1">
    <location>
        <begin position="19"/>
        <end position="39"/>
    </location>
</feature>
<reference evidence="2 3" key="1">
    <citation type="submission" date="2016-07" db="EMBL/GenBank/DDBJ databases">
        <title>Pervasive Adenine N6-methylation of Active Genes in Fungi.</title>
        <authorList>
            <consortium name="DOE Joint Genome Institute"/>
            <person name="Mondo S.J."/>
            <person name="Dannebaum R.O."/>
            <person name="Kuo R.C."/>
            <person name="Labutti K."/>
            <person name="Haridas S."/>
            <person name="Kuo A."/>
            <person name="Salamov A."/>
            <person name="Ahrendt S.R."/>
            <person name="Lipzen A."/>
            <person name="Sullivan W."/>
            <person name="Andreopoulos W.B."/>
            <person name="Clum A."/>
            <person name="Lindquist E."/>
            <person name="Daum C."/>
            <person name="Ramamoorthy G.K."/>
            <person name="Gryganskyi A."/>
            <person name="Culley D."/>
            <person name="Magnuson J.K."/>
            <person name="James T.Y."/>
            <person name="O'Malley M.A."/>
            <person name="Stajich J.E."/>
            <person name="Spatafora J.W."/>
            <person name="Visel A."/>
            <person name="Grigoriev I.V."/>
        </authorList>
    </citation>
    <scope>NUCLEOTIDE SEQUENCE [LARGE SCALE GENOMIC DNA]</scope>
    <source>
        <strain evidence="2 3">NRRL 1336</strain>
    </source>
</reference>
<keyword evidence="3" id="KW-1185">Reference proteome</keyword>
<feature type="compositionally biased region" description="Polar residues" evidence="1">
    <location>
        <begin position="234"/>
        <end position="252"/>
    </location>
</feature>
<comment type="caution">
    <text evidence="2">The sequence shown here is derived from an EMBL/GenBank/DDBJ whole genome shotgun (WGS) entry which is preliminary data.</text>
</comment>
<evidence type="ECO:0000313" key="3">
    <source>
        <dbReference type="Proteomes" id="UP000193560"/>
    </source>
</evidence>
<accession>A0A1X2IYG8</accession>
<feature type="region of interest" description="Disordered" evidence="1">
    <location>
        <begin position="286"/>
        <end position="307"/>
    </location>
</feature>
<dbReference type="STRING" id="90262.A0A1X2IYG8"/>
<sequence length="543" mass="59930">MHSKSQGIMKTTIPTQPAMTKRLNRPTSSPPALVMPRPRYAEPPTRAVLKSFEHEKTLLDMDPTQLQQPLLTGQGGLESGNNDDEHGKRKVYGNNIGNPSAASLTIRFPIPSATVSTPSRSQKLSPTIDTDLLPQHDTKPVIRNKKSLDSGIAAVINTKKHESMNSITGSDDSNRVYESALESPMMTSTSTTLDHFHQSHTTSESAFGPTQSQRHSSPSVLSGTLVPQLLPPTASDSSETVTPAGSTNQQLRTVPPEQPNIISAINNMNLIRSVPEYTNLEHILTPNTTTRQHPPVSSPKSKHQKPNGALLQQLHPSQDLESLQQQVLLIQQQREMDRVEYERMEQVHKERTQWMKAEIDRTQSKLLELAASKRATMSSQQYVDDLPPSHANDAENGYCNDAGNPTASTFQKQQYEQHHSSTNSTPFRSQKSTKSSVNLGRLSRSSSKASNGGGSSSSGGQSNRLKGEAQLKHDKLGRDAVAQQWDSSTADFMTAMDGNHSTLSRIDLSTIRKIFHHRLHLRHHGHDLENNVHDPNRQNLGHP</sequence>
<evidence type="ECO:0000313" key="2">
    <source>
        <dbReference type="EMBL" id="ORZ24345.1"/>
    </source>
</evidence>
<feature type="region of interest" description="Disordered" evidence="1">
    <location>
        <begin position="113"/>
        <end position="134"/>
    </location>
</feature>